<dbReference type="EMBL" id="BQOL01000001">
    <property type="protein sequence ID" value="GKI19168.1"/>
    <property type="molecule type" value="Genomic_DNA"/>
</dbReference>
<dbReference type="Proteomes" id="UP001055105">
    <property type="component" value="Unassembled WGS sequence"/>
</dbReference>
<protein>
    <submittedName>
        <fullName evidence="1">Uncharacterized protein</fullName>
    </submittedName>
</protein>
<evidence type="ECO:0000313" key="2">
    <source>
        <dbReference type="Proteomes" id="UP001055105"/>
    </source>
</evidence>
<dbReference type="NCBIfam" id="NF033852">
    <property type="entry name" value="fulvocin_rel"/>
    <property type="match status" value="1"/>
</dbReference>
<reference evidence="1" key="1">
    <citation type="submission" date="2022-01" db="EMBL/GenBank/DDBJ databases">
        <title>Novel bile acid biosynthetic pathways are enriched in the microbiome of centenarians.</title>
        <authorList>
            <person name="Sato Y."/>
            <person name="Atarashi K."/>
            <person name="Plichta R.D."/>
            <person name="Arai Y."/>
            <person name="Sasajima S."/>
            <person name="Kearney M.S."/>
            <person name="Suda W."/>
            <person name="Takeshita K."/>
            <person name="Sasaki T."/>
            <person name="Okamoto S."/>
            <person name="Skelly N.A."/>
            <person name="Okamura Y."/>
            <person name="Vlamakis H."/>
            <person name="Li Y."/>
            <person name="Tanoue T."/>
            <person name="Takei H."/>
            <person name="Nittono H."/>
            <person name="Narushima S."/>
            <person name="Irie J."/>
            <person name="Itoh H."/>
            <person name="Moriya K."/>
            <person name="Sugiura Y."/>
            <person name="Suematsu M."/>
            <person name="Moritoki N."/>
            <person name="Shibata S."/>
            <person name="Littman R.D."/>
            <person name="Fischbach A.M."/>
            <person name="Uwamino Y."/>
            <person name="Inoue T."/>
            <person name="Honda A."/>
            <person name="Hattori M."/>
            <person name="Murai T."/>
            <person name="Xavier J.R."/>
            <person name="Hirose N."/>
            <person name="Honda K."/>
        </authorList>
    </citation>
    <scope>NUCLEOTIDE SEQUENCE</scope>
    <source>
        <strain evidence="1">CE91-St16</strain>
    </source>
</reference>
<proteinExistence type="predicted"/>
<comment type="caution">
    <text evidence="1">The sequence shown here is derived from an EMBL/GenBank/DDBJ whole genome shotgun (WGS) entry which is preliminary data.</text>
</comment>
<evidence type="ECO:0000313" key="1">
    <source>
        <dbReference type="EMBL" id="GKI19168.1"/>
    </source>
</evidence>
<accession>A0AA37KQT2</accession>
<sequence>MQQIKNMKAGSWQAINDLEYQRGVYRAFSSEQKLSLWMHKLQNALTLTWTDEEKAHIETLISFLSIDVLEGDIDDITYIKLYKWINYGLEVLKWNQEIIYSLVYTPQLLSSNKKIPATYFVTAKTRSEDIGRKTCNCGDAHGVLSCYHPYASYNCHVEDCEPGHGCGMFWAEKCWGVCYA</sequence>
<organism evidence="1 2">
    <name type="scientific">Alistipes finegoldii</name>
    <dbReference type="NCBI Taxonomy" id="214856"/>
    <lineage>
        <taxon>Bacteria</taxon>
        <taxon>Pseudomonadati</taxon>
        <taxon>Bacteroidota</taxon>
        <taxon>Bacteroidia</taxon>
        <taxon>Bacteroidales</taxon>
        <taxon>Rikenellaceae</taxon>
        <taxon>Alistipes</taxon>
    </lineage>
</organism>
<dbReference type="AlphaFoldDB" id="A0AA37KQT2"/>
<gene>
    <name evidence="1" type="ORF">CE91St16_20760</name>
</gene>
<name>A0AA37KQT2_9BACT</name>